<evidence type="ECO:0008006" key="4">
    <source>
        <dbReference type="Google" id="ProtNLM"/>
    </source>
</evidence>
<name>A0ABU2H200_9ACTN</name>
<comment type="caution">
    <text evidence="2">The sequence shown here is derived from an EMBL/GenBank/DDBJ whole genome shotgun (WGS) entry which is preliminary data.</text>
</comment>
<evidence type="ECO:0000313" key="2">
    <source>
        <dbReference type="EMBL" id="MDS1269027.1"/>
    </source>
</evidence>
<proteinExistence type="predicted"/>
<sequence>MELLIVGIAIGAAVVIILLGAVVGFLLDLAEYALGCAVVLATVAIVAGCVATGAVVG</sequence>
<dbReference type="Proteomes" id="UP001250214">
    <property type="component" value="Unassembled WGS sequence"/>
</dbReference>
<protein>
    <recommendedName>
        <fullName evidence="4">Major facilitator superfamily (MFS) profile domain-containing protein</fullName>
    </recommendedName>
</protein>
<dbReference type="EMBL" id="JAVLVT010000001">
    <property type="protein sequence ID" value="MDS1269027.1"/>
    <property type="molecule type" value="Genomic_DNA"/>
</dbReference>
<accession>A0ABU2H200</accession>
<gene>
    <name evidence="2" type="ORF">RIF23_01820</name>
</gene>
<evidence type="ECO:0000256" key="1">
    <source>
        <dbReference type="SAM" id="Phobius"/>
    </source>
</evidence>
<keyword evidence="1" id="KW-0472">Membrane</keyword>
<evidence type="ECO:0000313" key="3">
    <source>
        <dbReference type="Proteomes" id="UP001250214"/>
    </source>
</evidence>
<feature type="transmembrane region" description="Helical" evidence="1">
    <location>
        <begin position="34"/>
        <end position="56"/>
    </location>
</feature>
<keyword evidence="1" id="KW-0812">Transmembrane</keyword>
<organism evidence="2 3">
    <name type="scientific">Lipingzhangella rawalii</name>
    <dbReference type="NCBI Taxonomy" id="2055835"/>
    <lineage>
        <taxon>Bacteria</taxon>
        <taxon>Bacillati</taxon>
        <taxon>Actinomycetota</taxon>
        <taxon>Actinomycetes</taxon>
        <taxon>Streptosporangiales</taxon>
        <taxon>Nocardiopsidaceae</taxon>
        <taxon>Lipingzhangella</taxon>
    </lineage>
</organism>
<dbReference type="RefSeq" id="WP_310910544.1">
    <property type="nucleotide sequence ID" value="NZ_JAVLVT010000001.1"/>
</dbReference>
<keyword evidence="3" id="KW-1185">Reference proteome</keyword>
<feature type="transmembrane region" description="Helical" evidence="1">
    <location>
        <begin position="6"/>
        <end position="27"/>
    </location>
</feature>
<keyword evidence="1" id="KW-1133">Transmembrane helix</keyword>
<reference evidence="3" key="1">
    <citation type="submission" date="2023-07" db="EMBL/GenBank/DDBJ databases">
        <title>Novel species in the genus Lipingzhangella isolated from Sambhar Salt Lake.</title>
        <authorList>
            <person name="Jiya N."/>
            <person name="Kajale S."/>
            <person name="Sharma A."/>
        </authorList>
    </citation>
    <scope>NUCLEOTIDE SEQUENCE [LARGE SCALE GENOMIC DNA]</scope>
    <source>
        <strain evidence="3">LS1_29</strain>
    </source>
</reference>